<dbReference type="EMBL" id="PGGM01000017">
    <property type="protein sequence ID" value="PSH58937.1"/>
    <property type="molecule type" value="Genomic_DNA"/>
</dbReference>
<evidence type="ECO:0000313" key="2">
    <source>
        <dbReference type="EMBL" id="PSH58937.1"/>
    </source>
</evidence>
<accession>A0A2P7AXL0</accession>
<organism evidence="2 3">
    <name type="scientific">Phyllobacterium sophorae</name>
    <dbReference type="NCBI Taxonomy" id="1520277"/>
    <lineage>
        <taxon>Bacteria</taxon>
        <taxon>Pseudomonadati</taxon>
        <taxon>Pseudomonadota</taxon>
        <taxon>Alphaproteobacteria</taxon>
        <taxon>Hyphomicrobiales</taxon>
        <taxon>Phyllobacteriaceae</taxon>
        <taxon>Phyllobacterium</taxon>
    </lineage>
</organism>
<keyword evidence="3" id="KW-1185">Reference proteome</keyword>
<dbReference type="AlphaFoldDB" id="A0A2P7AXL0"/>
<reference evidence="3" key="1">
    <citation type="submission" date="2017-11" db="EMBL/GenBank/DDBJ databases">
        <authorList>
            <person name="Kuznetsova I."/>
            <person name="Sazanova A."/>
            <person name="Chirak E."/>
            <person name="Safronova V."/>
            <person name="Willems A."/>
        </authorList>
    </citation>
    <scope>NUCLEOTIDE SEQUENCE [LARGE SCALE GENOMIC DNA]</scope>
    <source>
        <strain evidence="3">CCBAU 03422</strain>
    </source>
</reference>
<protein>
    <submittedName>
        <fullName evidence="2">Uncharacterized protein</fullName>
    </submittedName>
</protein>
<keyword evidence="1" id="KW-0472">Membrane</keyword>
<sequence>MYWRYVITRGDIFGILIIVVLLVGILYIGTMHPGLAEKTNHGFAPDWTCLPVDKGDPVCFRPPIQTTDPSNQPK</sequence>
<proteinExistence type="predicted"/>
<dbReference type="Proteomes" id="UP000241764">
    <property type="component" value="Unassembled WGS sequence"/>
</dbReference>
<comment type="caution">
    <text evidence="2">The sequence shown here is derived from an EMBL/GenBank/DDBJ whole genome shotgun (WGS) entry which is preliminary data.</text>
</comment>
<keyword evidence="1" id="KW-0812">Transmembrane</keyword>
<feature type="transmembrane region" description="Helical" evidence="1">
    <location>
        <begin position="12"/>
        <end position="29"/>
    </location>
</feature>
<name>A0A2P7AXL0_9HYPH</name>
<keyword evidence="1" id="KW-1133">Transmembrane helix</keyword>
<evidence type="ECO:0000313" key="3">
    <source>
        <dbReference type="Proteomes" id="UP000241764"/>
    </source>
</evidence>
<evidence type="ECO:0000256" key="1">
    <source>
        <dbReference type="SAM" id="Phobius"/>
    </source>
</evidence>
<gene>
    <name evidence="2" type="ORF">CU103_27045</name>
</gene>